<feature type="transmembrane region" description="Helical" evidence="1">
    <location>
        <begin position="163"/>
        <end position="181"/>
    </location>
</feature>
<dbReference type="AlphaFoldDB" id="A0A1H0D7R1"/>
<feature type="transmembrane region" description="Helical" evidence="1">
    <location>
        <begin position="47"/>
        <end position="70"/>
    </location>
</feature>
<evidence type="ECO:0000313" key="4">
    <source>
        <dbReference type="Proteomes" id="UP000199182"/>
    </source>
</evidence>
<dbReference type="PIRSF" id="PIRSF038959">
    <property type="entry name" value="SdpI"/>
    <property type="match status" value="1"/>
</dbReference>
<dbReference type="InterPro" id="IPR012867">
    <property type="entry name" value="DUF1648"/>
</dbReference>
<feature type="transmembrane region" description="Helical" evidence="1">
    <location>
        <begin position="91"/>
        <end position="111"/>
    </location>
</feature>
<protein>
    <submittedName>
        <fullName evidence="3">Uncharacterized membrane protein</fullName>
    </submittedName>
</protein>
<evidence type="ECO:0000256" key="1">
    <source>
        <dbReference type="SAM" id="Phobius"/>
    </source>
</evidence>
<dbReference type="Pfam" id="PF13630">
    <property type="entry name" value="SdpI"/>
    <property type="match status" value="1"/>
</dbReference>
<keyword evidence="1" id="KW-0472">Membrane</keyword>
<feature type="transmembrane region" description="Helical" evidence="1">
    <location>
        <begin position="7"/>
        <end position="27"/>
    </location>
</feature>
<dbReference type="InterPro" id="IPR026272">
    <property type="entry name" value="SdpI"/>
</dbReference>
<keyword evidence="1" id="KW-0812">Transmembrane</keyword>
<evidence type="ECO:0000259" key="2">
    <source>
        <dbReference type="Pfam" id="PF07853"/>
    </source>
</evidence>
<reference evidence="3 4" key="1">
    <citation type="submission" date="2016-10" db="EMBL/GenBank/DDBJ databases">
        <authorList>
            <person name="de Groot N.N."/>
        </authorList>
    </citation>
    <scope>NUCLEOTIDE SEQUENCE [LARGE SCALE GENOMIC DNA]</scope>
    <source>
        <strain evidence="3 4">CGMCC 1.5012</strain>
    </source>
</reference>
<evidence type="ECO:0000313" key="3">
    <source>
        <dbReference type="EMBL" id="SDN65991.1"/>
    </source>
</evidence>
<proteinExistence type="predicted"/>
<dbReference type="Pfam" id="PF07853">
    <property type="entry name" value="DUF1648"/>
    <property type="match status" value="1"/>
</dbReference>
<dbReference type="GO" id="GO:0009636">
    <property type="term" value="P:response to toxic substance"/>
    <property type="evidence" value="ECO:0007669"/>
    <property type="project" value="TreeGrafter"/>
</dbReference>
<accession>A0A1H0D7R1</accession>
<dbReference type="PANTHER" id="PTHR37810:SF5">
    <property type="entry name" value="IMMUNITY PROTEIN SDPI"/>
    <property type="match status" value="1"/>
</dbReference>
<feature type="domain" description="DUF1648" evidence="2">
    <location>
        <begin position="14"/>
        <end position="61"/>
    </location>
</feature>
<dbReference type="OrthoDB" id="9808690at2"/>
<dbReference type="InterPro" id="IPR025962">
    <property type="entry name" value="SdpI/YhfL"/>
</dbReference>
<feature type="transmembrane region" description="Helical" evidence="1">
    <location>
        <begin position="117"/>
        <end position="134"/>
    </location>
</feature>
<gene>
    <name evidence="3" type="ORF">SAMN05192585_1276</name>
</gene>
<dbReference type="PANTHER" id="PTHR37810">
    <property type="entry name" value="IMMUNITY PROTEIN SDPI"/>
    <property type="match status" value="1"/>
</dbReference>
<keyword evidence="1" id="KW-1133">Transmembrane helix</keyword>
<name>A0A1H0D7R1_9FIRM</name>
<dbReference type="STRING" id="258515.SAMN05192585_1276"/>
<dbReference type="RefSeq" id="WP_092641515.1">
    <property type="nucleotide sequence ID" value="NZ_FNID01000027.1"/>
</dbReference>
<feature type="transmembrane region" description="Helical" evidence="1">
    <location>
        <begin position="187"/>
        <end position="206"/>
    </location>
</feature>
<dbReference type="EMBL" id="FNID01000027">
    <property type="protein sequence ID" value="SDN65991.1"/>
    <property type="molecule type" value="Genomic_DNA"/>
</dbReference>
<sequence>MKKKIDIVLISSTLVCFLPMLLMAVLYNRLPEQVPIHWNASGAADNYAPKAVAAFGLPLFFALMNLIVHISMNTDPKKANASATFKLFAKWLVPAMSVVVMSVTAFISMGIAVPVQVIIPAFVGVIIIICGNYLPKSRQNYTVGIKLPWTLNDETNWNKTHRLAGYLWILGGLLMIVSAFISFWPLFIIVLILLAVVPSVYSYALYRKSSREKPQ</sequence>
<organism evidence="3 4">
    <name type="scientific">Acetanaerobacterium elongatum</name>
    <dbReference type="NCBI Taxonomy" id="258515"/>
    <lineage>
        <taxon>Bacteria</taxon>
        <taxon>Bacillati</taxon>
        <taxon>Bacillota</taxon>
        <taxon>Clostridia</taxon>
        <taxon>Eubacteriales</taxon>
        <taxon>Oscillospiraceae</taxon>
        <taxon>Acetanaerobacterium</taxon>
    </lineage>
</organism>
<dbReference type="Proteomes" id="UP000199182">
    <property type="component" value="Unassembled WGS sequence"/>
</dbReference>
<keyword evidence="4" id="KW-1185">Reference proteome</keyword>